<dbReference type="RefSeq" id="WP_324269383.1">
    <property type="nucleotide sequence ID" value="NZ_JAWLNX010000035.1"/>
</dbReference>
<evidence type="ECO:0000256" key="1">
    <source>
        <dbReference type="ARBA" id="ARBA00023015"/>
    </source>
</evidence>
<dbReference type="Gene3D" id="1.10.10.60">
    <property type="entry name" value="Homeodomain-like"/>
    <property type="match status" value="1"/>
</dbReference>
<keyword evidence="5" id="KW-1185">Reference proteome</keyword>
<evidence type="ECO:0000259" key="3">
    <source>
        <dbReference type="PROSITE" id="PS01124"/>
    </source>
</evidence>
<dbReference type="InterPro" id="IPR009057">
    <property type="entry name" value="Homeodomain-like_sf"/>
</dbReference>
<reference evidence="4 5" key="1">
    <citation type="submission" date="2023-10" db="EMBL/GenBank/DDBJ databases">
        <title>Saccharopolyspora sp. nov., isolated from mangrove soil.</title>
        <authorList>
            <person name="Lu Y."/>
            <person name="Liu W."/>
        </authorList>
    </citation>
    <scope>NUCLEOTIDE SEQUENCE [LARGE SCALE GENOMIC DNA]</scope>
    <source>
        <strain evidence="4 5">S2-29</strain>
    </source>
</reference>
<feature type="domain" description="HTH araC/xylS-type" evidence="3">
    <location>
        <begin position="111"/>
        <end position="211"/>
    </location>
</feature>
<dbReference type="SMART" id="SM00342">
    <property type="entry name" value="HTH_ARAC"/>
    <property type="match status" value="1"/>
</dbReference>
<dbReference type="EMBL" id="JAWLNX010000035">
    <property type="protein sequence ID" value="MEB3371957.1"/>
    <property type="molecule type" value="Genomic_DNA"/>
</dbReference>
<evidence type="ECO:0000256" key="2">
    <source>
        <dbReference type="ARBA" id="ARBA00023163"/>
    </source>
</evidence>
<dbReference type="PROSITE" id="PS01124">
    <property type="entry name" value="HTH_ARAC_FAMILY_2"/>
    <property type="match status" value="1"/>
</dbReference>
<keyword evidence="1" id="KW-0805">Transcription regulation</keyword>
<accession>A0ABU6AKH1</accession>
<gene>
    <name evidence="4" type="ORF">R4I43_31615</name>
</gene>
<comment type="caution">
    <text evidence="4">The sequence shown here is derived from an EMBL/GenBank/DDBJ whole genome shotgun (WGS) entry which is preliminary data.</text>
</comment>
<dbReference type="InterPro" id="IPR018060">
    <property type="entry name" value="HTH_AraC"/>
</dbReference>
<keyword evidence="2" id="KW-0804">Transcription</keyword>
<dbReference type="PANTHER" id="PTHR11019">
    <property type="entry name" value="HTH-TYPE TRANSCRIPTIONAL REGULATOR NIMR"/>
    <property type="match status" value="1"/>
</dbReference>
<proteinExistence type="predicted"/>
<name>A0ABU6AKH1_9PSEU</name>
<evidence type="ECO:0000313" key="5">
    <source>
        <dbReference type="Proteomes" id="UP001327093"/>
    </source>
</evidence>
<protein>
    <submittedName>
        <fullName evidence="4">AraC family transcriptional regulator</fullName>
    </submittedName>
</protein>
<dbReference type="PANTHER" id="PTHR11019:SF159">
    <property type="entry name" value="TRANSCRIPTIONAL REGULATOR-RELATED"/>
    <property type="match status" value="1"/>
</dbReference>
<organism evidence="4 5">
    <name type="scientific">Saccharopolyspora mangrovi</name>
    <dbReference type="NCBI Taxonomy" id="3082379"/>
    <lineage>
        <taxon>Bacteria</taxon>
        <taxon>Bacillati</taxon>
        <taxon>Actinomycetota</taxon>
        <taxon>Actinomycetes</taxon>
        <taxon>Pseudonocardiales</taxon>
        <taxon>Pseudonocardiaceae</taxon>
        <taxon>Saccharopolyspora</taxon>
    </lineage>
</organism>
<dbReference type="Proteomes" id="UP001327093">
    <property type="component" value="Unassembled WGS sequence"/>
</dbReference>
<dbReference type="SUPFAM" id="SSF46689">
    <property type="entry name" value="Homeodomain-like"/>
    <property type="match status" value="2"/>
</dbReference>
<sequence>MTTTTAECRKVWLWPGRATFLGPDEGSWRRRSALIPARVPHRIEAGAGRMLFHYLDPGSAHATGVRGRMTETLGTIAATHLAEQAMLAQVHDPNEFSRLALGDTSNCAVDPRIRTAMDAVLAAPEREHDVASCAAAAGLSRSRFLHLFSENAGTSFRRFRVWARLLRVGTAIESGASVTTAATEAGFASASHFSDTFRRMFGLSATTLLTSSTQLITIPDHRSREVRQDGGGEG</sequence>
<evidence type="ECO:0000313" key="4">
    <source>
        <dbReference type="EMBL" id="MEB3371957.1"/>
    </source>
</evidence>
<dbReference type="Pfam" id="PF12833">
    <property type="entry name" value="HTH_18"/>
    <property type="match status" value="1"/>
</dbReference>